<dbReference type="STRING" id="1121455.SAMN02745728_00555"/>
<feature type="domain" description="RCK C-terminal" evidence="8">
    <location>
        <begin position="379"/>
        <end position="460"/>
    </location>
</feature>
<name>A0A1M7S842_9BACT</name>
<organism evidence="9 10">
    <name type="scientific">Desulfovibrio litoralis DSM 11393</name>
    <dbReference type="NCBI Taxonomy" id="1121455"/>
    <lineage>
        <taxon>Bacteria</taxon>
        <taxon>Pseudomonadati</taxon>
        <taxon>Thermodesulfobacteriota</taxon>
        <taxon>Desulfovibrionia</taxon>
        <taxon>Desulfovibrionales</taxon>
        <taxon>Desulfovibrionaceae</taxon>
        <taxon>Desulfovibrio</taxon>
    </lineage>
</organism>
<dbReference type="InterPro" id="IPR006037">
    <property type="entry name" value="RCK_C"/>
</dbReference>
<sequence>MWFFNKKNTAKKLNIIIIGAGEVGFNLAKRLSNEERQVVVIDTNEEALGKISENIDAQTLNGSGSDPLTLELAGMSNESILVAVTDSDEINILSCLFANHIAPKAQKIARIRNENFANYHTLFKGSALNIGMIVNTDQEVVHSVDRMLSLPGAVDVGEFAEGRIKMVAMVVENGPLLNQPLRQLESIVGVEAVLVAAISRNDTLIIPNGSTHIEQGDLVYFIYTEETSEDLLKAINCKKRTIEQALIIGGGNIGMRIAQFFESKKYYVKLIEKDRKRCEYLASHLEKTLILHGVGADPKLLTDENIDKADVVIAATGDEEYNILTCLLAKSLGAKETVAKINSSVYQKLSETVGVDHTINPRLAAVDTILRGMRQGKILSAMSLRGDDTEILELIALENSEITNTPIRELKMPEGVLFLAVIREDEVFIPKGGFIIKTQDRVLLLTTRKAMPELEKALASENQ</sequence>
<keyword evidence="10" id="KW-1185">Reference proteome</keyword>
<accession>A0A1M7S842</accession>
<dbReference type="InterPro" id="IPR006036">
    <property type="entry name" value="K_uptake_TrkA"/>
</dbReference>
<dbReference type="PANTHER" id="PTHR43833">
    <property type="entry name" value="POTASSIUM CHANNEL PROTEIN 2-RELATED-RELATED"/>
    <property type="match status" value="1"/>
</dbReference>
<evidence type="ECO:0000259" key="7">
    <source>
        <dbReference type="PROSITE" id="PS51201"/>
    </source>
</evidence>
<dbReference type="InterPro" id="IPR003148">
    <property type="entry name" value="RCK_N"/>
</dbReference>
<evidence type="ECO:0000256" key="3">
    <source>
        <dbReference type="ARBA" id="ARBA00022538"/>
    </source>
</evidence>
<evidence type="ECO:0000256" key="5">
    <source>
        <dbReference type="ARBA" id="ARBA00023027"/>
    </source>
</evidence>
<dbReference type="Pfam" id="PF02254">
    <property type="entry name" value="TrkA_N"/>
    <property type="match status" value="2"/>
</dbReference>
<feature type="domain" description="RCK C-terminal" evidence="8">
    <location>
        <begin position="154"/>
        <end position="238"/>
    </location>
</feature>
<dbReference type="EMBL" id="FRDI01000003">
    <property type="protein sequence ID" value="SHN54578.1"/>
    <property type="molecule type" value="Genomic_DNA"/>
</dbReference>
<dbReference type="GO" id="GO:0015079">
    <property type="term" value="F:potassium ion transmembrane transporter activity"/>
    <property type="evidence" value="ECO:0007669"/>
    <property type="project" value="InterPro"/>
</dbReference>
<protein>
    <recommendedName>
        <fullName evidence="1">Trk system potassium uptake protein TrkA</fullName>
    </recommendedName>
</protein>
<dbReference type="InterPro" id="IPR036291">
    <property type="entry name" value="NAD(P)-bd_dom_sf"/>
</dbReference>
<keyword evidence="6" id="KW-0406">Ion transport</keyword>
<reference evidence="9 10" key="1">
    <citation type="submission" date="2016-12" db="EMBL/GenBank/DDBJ databases">
        <authorList>
            <person name="Song W.-J."/>
            <person name="Kurnit D.M."/>
        </authorList>
    </citation>
    <scope>NUCLEOTIDE SEQUENCE [LARGE SCALE GENOMIC DNA]</scope>
    <source>
        <strain evidence="9 10">DSM 11393</strain>
    </source>
</reference>
<dbReference type="Proteomes" id="UP000186469">
    <property type="component" value="Unassembled WGS sequence"/>
</dbReference>
<gene>
    <name evidence="9" type="ORF">SAMN02745728_00555</name>
</gene>
<feature type="domain" description="RCK N-terminal" evidence="7">
    <location>
        <begin position="242"/>
        <end position="370"/>
    </location>
</feature>
<dbReference type="RefSeq" id="WP_072696262.1">
    <property type="nucleotide sequence ID" value="NZ_FRDI01000003.1"/>
</dbReference>
<evidence type="ECO:0000256" key="1">
    <source>
        <dbReference type="ARBA" id="ARBA00017378"/>
    </source>
</evidence>
<dbReference type="PROSITE" id="PS51202">
    <property type="entry name" value="RCK_C"/>
    <property type="match status" value="2"/>
</dbReference>
<keyword evidence="5" id="KW-0520">NAD</keyword>
<evidence type="ECO:0000256" key="6">
    <source>
        <dbReference type="ARBA" id="ARBA00023065"/>
    </source>
</evidence>
<dbReference type="NCBIfam" id="NF007032">
    <property type="entry name" value="PRK09496.1-4"/>
    <property type="match status" value="1"/>
</dbReference>
<dbReference type="Gene3D" id="3.40.50.720">
    <property type="entry name" value="NAD(P)-binding Rossmann-like Domain"/>
    <property type="match status" value="2"/>
</dbReference>
<dbReference type="PROSITE" id="PS51201">
    <property type="entry name" value="RCK_N"/>
    <property type="match status" value="2"/>
</dbReference>
<feature type="domain" description="RCK N-terminal" evidence="7">
    <location>
        <begin position="12"/>
        <end position="132"/>
    </location>
</feature>
<dbReference type="NCBIfam" id="NF007039">
    <property type="entry name" value="PRK09496.3-2"/>
    <property type="match status" value="1"/>
</dbReference>
<keyword evidence="4" id="KW-0630">Potassium</keyword>
<dbReference type="NCBIfam" id="NF007031">
    <property type="entry name" value="PRK09496.1-2"/>
    <property type="match status" value="1"/>
</dbReference>
<dbReference type="SUPFAM" id="SSF51735">
    <property type="entry name" value="NAD(P)-binding Rossmann-fold domains"/>
    <property type="match status" value="2"/>
</dbReference>
<proteinExistence type="predicted"/>
<evidence type="ECO:0000259" key="8">
    <source>
        <dbReference type="PROSITE" id="PS51202"/>
    </source>
</evidence>
<evidence type="ECO:0000256" key="4">
    <source>
        <dbReference type="ARBA" id="ARBA00022958"/>
    </source>
</evidence>
<dbReference type="InterPro" id="IPR050721">
    <property type="entry name" value="Trk_Ktr_HKT_K-transport"/>
</dbReference>
<dbReference type="InterPro" id="IPR036721">
    <property type="entry name" value="RCK_C_sf"/>
</dbReference>
<dbReference type="Gene3D" id="3.30.70.1450">
    <property type="entry name" value="Regulator of K+ conductance, C-terminal domain"/>
    <property type="match status" value="2"/>
</dbReference>
<dbReference type="Pfam" id="PF02080">
    <property type="entry name" value="TrkA_C"/>
    <property type="match status" value="2"/>
</dbReference>
<dbReference type="AlphaFoldDB" id="A0A1M7S842"/>
<evidence type="ECO:0000313" key="9">
    <source>
        <dbReference type="EMBL" id="SHN54578.1"/>
    </source>
</evidence>
<keyword evidence="2" id="KW-0813">Transport</keyword>
<dbReference type="PRINTS" id="PR00335">
    <property type="entry name" value="KUPTAKETRKA"/>
</dbReference>
<keyword evidence="3" id="KW-0633">Potassium transport</keyword>
<dbReference type="PANTHER" id="PTHR43833:SF5">
    <property type="entry name" value="TRK SYSTEM POTASSIUM UPTAKE PROTEIN TRKA"/>
    <property type="match status" value="1"/>
</dbReference>
<dbReference type="SUPFAM" id="SSF116726">
    <property type="entry name" value="TrkA C-terminal domain-like"/>
    <property type="match status" value="2"/>
</dbReference>
<dbReference type="GO" id="GO:0005886">
    <property type="term" value="C:plasma membrane"/>
    <property type="evidence" value="ECO:0007669"/>
    <property type="project" value="InterPro"/>
</dbReference>
<evidence type="ECO:0000313" key="10">
    <source>
        <dbReference type="Proteomes" id="UP000186469"/>
    </source>
</evidence>
<evidence type="ECO:0000256" key="2">
    <source>
        <dbReference type="ARBA" id="ARBA00022448"/>
    </source>
</evidence>